<evidence type="ECO:0000256" key="1">
    <source>
        <dbReference type="ARBA" id="ARBA00004173"/>
    </source>
</evidence>
<dbReference type="FunFam" id="3.50.50.100:FF:000007">
    <property type="entry name" value="Rotenone-insensitive NADH-ubiquinone oxidoreductase, mitochondrial"/>
    <property type="match status" value="1"/>
</dbReference>
<name>A0A9W6WAC0_CANBO</name>
<sequence>MLVKRQLIQLSKLNLINRSIAINNARFNLNLKKSFSTNNSVTLNELKNKVITAPAPTTTTPVVTPIVEKKKKAGFFRWTWRILLTSVVGSSAYLFYLIYDESNPRPQIPQSELKPNGNKRKTLVILGSGWGGITTLKHLDTSQYNVILISPRNYFLFTPLLPSVPTGTVDAKSIIDPVRTVARQTPGEVEYLEAVATDINPETKTIVVQHKSHRLAIGDAFIDQSEDITTEVKYDYLVYSVGAKVNTFNIPGIQEHASFLKESYDAVAVRQKIFNAIEASRLLPKDSPERKRLLSVVVCGGGPTGVELAAEIKDYIDQDLAKFIPGIEKEMSVSLIEALPNVLNMFHPKLIAYTKSVFDTQHVDLRTNTMVKKVDATTVYASVKDPKTNTVQDVEIPYGTLVWAGGNAQREITKNLASKILEQKLARRGLLIDDYLKLDGDDSIYAIGDCTFTKNAPTAQVAHQEGKFLADYFNKLSKIDDLQYELSKPEITEDNKSKLEARLNRATAHLRPFHYQHQGALAYIGSERAVADLSWGTWSTVATGGSLTFLFWRSAYVSMILGIRNKVLVCTDWIKIAIFGRDCSKD</sequence>
<keyword evidence="9" id="KW-0496">Mitochondrion</keyword>
<evidence type="ECO:0000256" key="4">
    <source>
        <dbReference type="ARBA" id="ARBA00022630"/>
    </source>
</evidence>
<evidence type="ECO:0000259" key="12">
    <source>
        <dbReference type="Pfam" id="PF07992"/>
    </source>
</evidence>
<gene>
    <name evidence="14" type="ORF">Cboi02_000328700</name>
</gene>
<organism evidence="14 15">
    <name type="scientific">Candida boidinii</name>
    <name type="common">Yeast</name>
    <dbReference type="NCBI Taxonomy" id="5477"/>
    <lineage>
        <taxon>Eukaryota</taxon>
        <taxon>Fungi</taxon>
        <taxon>Dikarya</taxon>
        <taxon>Ascomycota</taxon>
        <taxon>Saccharomycotina</taxon>
        <taxon>Pichiomycetes</taxon>
        <taxon>Pichiales</taxon>
        <taxon>Pichiaceae</taxon>
        <taxon>Ogataea</taxon>
        <taxon>Ogataea/Candida clade</taxon>
    </lineage>
</organism>
<evidence type="ECO:0000256" key="9">
    <source>
        <dbReference type="ARBA" id="ARBA00023128"/>
    </source>
</evidence>
<keyword evidence="15" id="KW-1185">Reference proteome</keyword>
<comment type="similarity">
    <text evidence="2">Belongs to the NADH dehydrogenase family.</text>
</comment>
<keyword evidence="7" id="KW-0560">Oxidoreductase</keyword>
<dbReference type="PANTHER" id="PTHR43706">
    <property type="entry name" value="NADH DEHYDROGENASE"/>
    <property type="match status" value="1"/>
</dbReference>
<dbReference type="GO" id="GO:0050136">
    <property type="term" value="F:NADH dehydrogenase (quinone) (non-electrogenic) activity"/>
    <property type="evidence" value="ECO:0007669"/>
    <property type="project" value="UniProtKB-EC"/>
</dbReference>
<dbReference type="Gene3D" id="3.50.50.100">
    <property type="match status" value="1"/>
</dbReference>
<evidence type="ECO:0000256" key="2">
    <source>
        <dbReference type="ARBA" id="ARBA00005272"/>
    </source>
</evidence>
<dbReference type="EMBL" id="BSXN01001110">
    <property type="protein sequence ID" value="GME71632.1"/>
    <property type="molecule type" value="Genomic_DNA"/>
</dbReference>
<dbReference type="InterPro" id="IPR023753">
    <property type="entry name" value="FAD/NAD-binding_dom"/>
</dbReference>
<dbReference type="Proteomes" id="UP001165120">
    <property type="component" value="Unassembled WGS sequence"/>
</dbReference>
<accession>A0A9W6WAC0</accession>
<dbReference type="InterPro" id="IPR054585">
    <property type="entry name" value="NDH2-like_C"/>
</dbReference>
<evidence type="ECO:0000256" key="6">
    <source>
        <dbReference type="ARBA" id="ARBA00022946"/>
    </source>
</evidence>
<evidence type="ECO:0000256" key="5">
    <source>
        <dbReference type="ARBA" id="ARBA00022827"/>
    </source>
</evidence>
<comment type="catalytic activity">
    <reaction evidence="11">
        <text>a ubiquinone + NADH + H(+) = a ubiquinol + NAD(+)</text>
        <dbReference type="Rhea" id="RHEA:23152"/>
        <dbReference type="Rhea" id="RHEA-COMP:9565"/>
        <dbReference type="Rhea" id="RHEA-COMP:9566"/>
        <dbReference type="ChEBI" id="CHEBI:15378"/>
        <dbReference type="ChEBI" id="CHEBI:16389"/>
        <dbReference type="ChEBI" id="CHEBI:17976"/>
        <dbReference type="ChEBI" id="CHEBI:57540"/>
        <dbReference type="ChEBI" id="CHEBI:57945"/>
    </reaction>
</comment>
<dbReference type="Pfam" id="PF22366">
    <property type="entry name" value="NDH2_C"/>
    <property type="match status" value="1"/>
</dbReference>
<keyword evidence="4" id="KW-0285">Flavoprotein</keyword>
<dbReference type="PRINTS" id="PR00368">
    <property type="entry name" value="FADPNR"/>
</dbReference>
<evidence type="ECO:0000259" key="13">
    <source>
        <dbReference type="Pfam" id="PF22366"/>
    </source>
</evidence>
<comment type="subcellular location">
    <subcellularLocation>
        <location evidence="1">Mitochondrion</location>
    </subcellularLocation>
</comment>
<feature type="domain" description="FAD/NAD(P)-binding" evidence="12">
    <location>
        <begin position="122"/>
        <end position="466"/>
    </location>
</feature>
<dbReference type="GO" id="GO:0005739">
    <property type="term" value="C:mitochondrion"/>
    <property type="evidence" value="ECO:0007669"/>
    <property type="project" value="UniProtKB-SubCell"/>
</dbReference>
<dbReference type="InterPro" id="IPR045024">
    <property type="entry name" value="NDH-2"/>
</dbReference>
<feature type="domain" description="External alternative NADH-ubiquinone oxidoreductase-like C-terminal" evidence="13">
    <location>
        <begin position="517"/>
        <end position="582"/>
    </location>
</feature>
<proteinExistence type="inferred from homology"/>
<keyword evidence="5" id="KW-0274">FAD</keyword>
<protein>
    <recommendedName>
        <fullName evidence="3">NADH:ubiquinone reductase (non-electrogenic)</fullName>
        <ecNumber evidence="3">1.6.5.9</ecNumber>
    </recommendedName>
</protein>
<comment type="caution">
    <text evidence="14">The sequence shown here is derived from an EMBL/GenBank/DDBJ whole genome shotgun (WGS) entry which is preliminary data.</text>
</comment>
<evidence type="ECO:0000313" key="15">
    <source>
        <dbReference type="Proteomes" id="UP001165120"/>
    </source>
</evidence>
<dbReference type="InterPro" id="IPR036188">
    <property type="entry name" value="FAD/NAD-bd_sf"/>
</dbReference>
<dbReference type="EC" id="1.6.5.9" evidence="3"/>
<keyword evidence="8" id="KW-0520">NAD</keyword>
<evidence type="ECO:0000256" key="7">
    <source>
        <dbReference type="ARBA" id="ARBA00023002"/>
    </source>
</evidence>
<evidence type="ECO:0000256" key="3">
    <source>
        <dbReference type="ARBA" id="ARBA00012637"/>
    </source>
</evidence>
<evidence type="ECO:0000313" key="14">
    <source>
        <dbReference type="EMBL" id="GME71632.1"/>
    </source>
</evidence>
<keyword evidence="6" id="KW-0809">Transit peptide</keyword>
<dbReference type="AlphaFoldDB" id="A0A9W6WAC0"/>
<dbReference type="Pfam" id="PF07992">
    <property type="entry name" value="Pyr_redox_2"/>
    <property type="match status" value="1"/>
</dbReference>
<evidence type="ECO:0000256" key="10">
    <source>
        <dbReference type="ARBA" id="ARBA00047599"/>
    </source>
</evidence>
<evidence type="ECO:0000256" key="11">
    <source>
        <dbReference type="ARBA" id="ARBA00049010"/>
    </source>
</evidence>
<comment type="catalytic activity">
    <reaction evidence="10">
        <text>a quinone + NADH + H(+) = a quinol + NAD(+)</text>
        <dbReference type="Rhea" id="RHEA:46160"/>
        <dbReference type="ChEBI" id="CHEBI:15378"/>
        <dbReference type="ChEBI" id="CHEBI:24646"/>
        <dbReference type="ChEBI" id="CHEBI:57540"/>
        <dbReference type="ChEBI" id="CHEBI:57945"/>
        <dbReference type="ChEBI" id="CHEBI:132124"/>
        <dbReference type="EC" id="1.6.5.9"/>
    </reaction>
</comment>
<evidence type="ECO:0000256" key="8">
    <source>
        <dbReference type="ARBA" id="ARBA00023027"/>
    </source>
</evidence>
<dbReference type="SUPFAM" id="SSF51905">
    <property type="entry name" value="FAD/NAD(P)-binding domain"/>
    <property type="match status" value="2"/>
</dbReference>
<dbReference type="PANTHER" id="PTHR43706:SF47">
    <property type="entry name" value="EXTERNAL NADH-UBIQUINONE OXIDOREDUCTASE 1, MITOCHONDRIAL-RELATED"/>
    <property type="match status" value="1"/>
</dbReference>
<dbReference type="GO" id="GO:0015980">
    <property type="term" value="P:energy derivation by oxidation of organic compounds"/>
    <property type="evidence" value="ECO:0007669"/>
    <property type="project" value="UniProtKB-ARBA"/>
</dbReference>
<reference evidence="14" key="1">
    <citation type="submission" date="2023-04" db="EMBL/GenBank/DDBJ databases">
        <title>Candida boidinii NBRC 10035.</title>
        <authorList>
            <person name="Ichikawa N."/>
            <person name="Sato H."/>
            <person name="Tonouchi N."/>
        </authorList>
    </citation>
    <scope>NUCLEOTIDE SEQUENCE</scope>
    <source>
        <strain evidence="14">NBRC 10035</strain>
    </source>
</reference>